<evidence type="ECO:0000256" key="1">
    <source>
        <dbReference type="SAM" id="MobiDB-lite"/>
    </source>
</evidence>
<dbReference type="EMBL" id="KZ293664">
    <property type="protein sequence ID" value="PBK90724.1"/>
    <property type="molecule type" value="Genomic_DNA"/>
</dbReference>
<protein>
    <submittedName>
        <fullName evidence="2">Uncharacterized protein</fullName>
    </submittedName>
</protein>
<dbReference type="InParanoid" id="A0A2H3DA99"/>
<accession>A0A2H3DA99</accession>
<dbReference type="Proteomes" id="UP000217790">
    <property type="component" value="Unassembled WGS sequence"/>
</dbReference>
<dbReference type="CDD" id="cd21075">
    <property type="entry name" value="DBD_XPA-like"/>
    <property type="match status" value="1"/>
</dbReference>
<feature type="region of interest" description="Disordered" evidence="1">
    <location>
        <begin position="1"/>
        <end position="63"/>
    </location>
</feature>
<keyword evidence="3" id="KW-1185">Reference proteome</keyword>
<gene>
    <name evidence="2" type="ORF">ARMGADRAFT_1014409</name>
</gene>
<evidence type="ECO:0000313" key="2">
    <source>
        <dbReference type="EMBL" id="PBK90724.1"/>
    </source>
</evidence>
<feature type="compositionally biased region" description="Basic and acidic residues" evidence="1">
    <location>
        <begin position="46"/>
        <end position="62"/>
    </location>
</feature>
<evidence type="ECO:0000313" key="3">
    <source>
        <dbReference type="Proteomes" id="UP000217790"/>
    </source>
</evidence>
<feature type="compositionally biased region" description="Low complexity" evidence="1">
    <location>
        <begin position="21"/>
        <end position="34"/>
    </location>
</feature>
<feature type="compositionally biased region" description="Basic residues" evidence="1">
    <location>
        <begin position="35"/>
        <end position="44"/>
    </location>
</feature>
<reference evidence="3" key="1">
    <citation type="journal article" date="2017" name="Nat. Ecol. Evol.">
        <title>Genome expansion and lineage-specific genetic innovations in the forest pathogenic fungi Armillaria.</title>
        <authorList>
            <person name="Sipos G."/>
            <person name="Prasanna A.N."/>
            <person name="Walter M.C."/>
            <person name="O'Connor E."/>
            <person name="Balint B."/>
            <person name="Krizsan K."/>
            <person name="Kiss B."/>
            <person name="Hess J."/>
            <person name="Varga T."/>
            <person name="Slot J."/>
            <person name="Riley R."/>
            <person name="Boka B."/>
            <person name="Rigling D."/>
            <person name="Barry K."/>
            <person name="Lee J."/>
            <person name="Mihaltcheva S."/>
            <person name="LaButti K."/>
            <person name="Lipzen A."/>
            <person name="Waldron R."/>
            <person name="Moloney N.M."/>
            <person name="Sperisen C."/>
            <person name="Kredics L."/>
            <person name="Vagvoelgyi C."/>
            <person name="Patrignani A."/>
            <person name="Fitzpatrick D."/>
            <person name="Nagy I."/>
            <person name="Doyle S."/>
            <person name="Anderson J.B."/>
            <person name="Grigoriev I.V."/>
            <person name="Gueldener U."/>
            <person name="Muensterkoetter M."/>
            <person name="Nagy L.G."/>
        </authorList>
    </citation>
    <scope>NUCLEOTIDE SEQUENCE [LARGE SCALE GENOMIC DNA]</scope>
    <source>
        <strain evidence="3">Ar21-2</strain>
    </source>
</reference>
<dbReference type="AlphaFoldDB" id="A0A2H3DA99"/>
<proteinExistence type="predicted"/>
<organism evidence="2 3">
    <name type="scientific">Armillaria gallica</name>
    <name type="common">Bulbous honey fungus</name>
    <name type="synonym">Armillaria bulbosa</name>
    <dbReference type="NCBI Taxonomy" id="47427"/>
    <lineage>
        <taxon>Eukaryota</taxon>
        <taxon>Fungi</taxon>
        <taxon>Dikarya</taxon>
        <taxon>Basidiomycota</taxon>
        <taxon>Agaricomycotina</taxon>
        <taxon>Agaricomycetes</taxon>
        <taxon>Agaricomycetidae</taxon>
        <taxon>Agaricales</taxon>
        <taxon>Marasmiineae</taxon>
        <taxon>Physalacriaceae</taxon>
        <taxon>Armillaria</taxon>
    </lineage>
</organism>
<sequence>MVSSRKRKANIEGTSEDATRTTRSSETSSNQSSPKSKRQRRSNSKVRADSEEKEAKEAEKQRVAQFKASLVPWERDINFTFPDNMHPDLKVLKTEAKKQYKLDDKEMDTLQYEEHYNPITRHKSKVFSLPKVQALSMRKHGRLPDTVLHELHYLDENFVGGGATMTISTEAGARIQAEATSPKAEEYRTQLEACLQQSVPDYDAKSQAYIPPQLGSTKDTLPADFAYRPATRRLTELEAMNLFLLRLHEPDGLERRTQPDGLDMDHHSNLNVPVGPILYSGKTLGYEDAQQRAMDCHGGFESHNQMILRKAKQAVKHWTYDQWKPFPRELFERFSLSPERLKKEPWAKKVLDKRLLEVWWPPYDQSEDEEDFGACILCAPGIGSSRSQGRM</sequence>
<name>A0A2H3DA99_ARMGA</name>
<dbReference type="OrthoDB" id="3004196at2759"/>
<dbReference type="OMA" id="PWERDIN"/>